<evidence type="ECO:0000313" key="2">
    <source>
        <dbReference type="EMBL" id="MCF1716755.1"/>
    </source>
</evidence>
<keyword evidence="3" id="KW-1185">Reference proteome</keyword>
<dbReference type="EMBL" id="JAKEVY010000006">
    <property type="protein sequence ID" value="MCF1716755.1"/>
    <property type="molecule type" value="Genomic_DNA"/>
</dbReference>
<evidence type="ECO:0000313" key="3">
    <source>
        <dbReference type="Proteomes" id="UP001200145"/>
    </source>
</evidence>
<sequence length="342" mass="37653">MTDRTTDLQSWEKRLLAPSAALIEDLKQIDGDILLLGVGGKMGPSMAKLAVEAIQAAGISKKVIGASRFSESSLKEELEANGVETIAVDLLDDKALQELPEVENVIYLAGQKFGTTGKEAFTWAMNSYLPGRVAEKFKDSRIVAFSTGNVYPFAPLHKGGLDESVAPEPIGEYGQSCLGRERIFQYFSEKNNTPTLIYRLNYAVDFRYGVILEIAKSVWEGKAIDLGSGNVNVIWQGDANEIAIRSLRHCSSPARIVNVTGPELLSVQWIAEQFGKQFAKDPVLVGEPEPTALLNNASYCHQLFGYPRTTIRDIIDITAEWMKQGGDTFGKATHFQERKGQF</sequence>
<evidence type="ECO:0000259" key="1">
    <source>
        <dbReference type="Pfam" id="PF01370"/>
    </source>
</evidence>
<proteinExistence type="predicted"/>
<protein>
    <submittedName>
        <fullName evidence="2">NAD(P)-dependent oxidoreductase</fullName>
    </submittedName>
</protein>
<dbReference type="Pfam" id="PF01370">
    <property type="entry name" value="Epimerase"/>
    <property type="match status" value="1"/>
</dbReference>
<dbReference type="InterPro" id="IPR036291">
    <property type="entry name" value="NAD(P)-bd_dom_sf"/>
</dbReference>
<feature type="domain" description="NAD-dependent epimerase/dehydratase" evidence="1">
    <location>
        <begin position="34"/>
        <end position="200"/>
    </location>
</feature>
<organism evidence="2 3">
    <name type="scientific">Flavihumibacter fluminis</name>
    <dbReference type="NCBI Taxonomy" id="2909236"/>
    <lineage>
        <taxon>Bacteria</taxon>
        <taxon>Pseudomonadati</taxon>
        <taxon>Bacteroidota</taxon>
        <taxon>Chitinophagia</taxon>
        <taxon>Chitinophagales</taxon>
        <taxon>Chitinophagaceae</taxon>
        <taxon>Flavihumibacter</taxon>
    </lineage>
</organism>
<comment type="caution">
    <text evidence="2">The sequence shown here is derived from an EMBL/GenBank/DDBJ whole genome shotgun (WGS) entry which is preliminary data.</text>
</comment>
<dbReference type="SUPFAM" id="SSF51735">
    <property type="entry name" value="NAD(P)-binding Rossmann-fold domains"/>
    <property type="match status" value="1"/>
</dbReference>
<dbReference type="InterPro" id="IPR001509">
    <property type="entry name" value="Epimerase_deHydtase"/>
</dbReference>
<name>A0ABS9BN40_9BACT</name>
<gene>
    <name evidence="2" type="ORF">L0U88_19085</name>
</gene>
<accession>A0ABS9BN40</accession>
<dbReference type="RefSeq" id="WP_234868188.1">
    <property type="nucleotide sequence ID" value="NZ_JAKEVY010000006.1"/>
</dbReference>
<reference evidence="2 3" key="1">
    <citation type="submission" date="2022-01" db="EMBL/GenBank/DDBJ databases">
        <title>Flavihumibacter sp. nov., isolated from sediment of a river.</title>
        <authorList>
            <person name="Liu H."/>
        </authorList>
    </citation>
    <scope>NUCLEOTIDE SEQUENCE [LARGE SCALE GENOMIC DNA]</scope>
    <source>
        <strain evidence="2 3">RY-1</strain>
    </source>
</reference>
<dbReference type="Proteomes" id="UP001200145">
    <property type="component" value="Unassembled WGS sequence"/>
</dbReference>
<dbReference type="Gene3D" id="3.40.50.720">
    <property type="entry name" value="NAD(P)-binding Rossmann-like Domain"/>
    <property type="match status" value="1"/>
</dbReference>